<evidence type="ECO:0000256" key="2">
    <source>
        <dbReference type="SAM" id="Phobius"/>
    </source>
</evidence>
<feature type="compositionally biased region" description="Basic and acidic residues" evidence="1">
    <location>
        <begin position="258"/>
        <end position="269"/>
    </location>
</feature>
<sequence>MADFVAVIRRAVDGLANNTPEMRIRVYEKARGAVQRQLENMKPRPSDEMLRRQMEKLDAAIREVEAEHQEALPPEDAMPVASAAASAFVQPEPVHAEEEPRQEPAYQEPVSTPAAAEEQFAAPVEPQSYASQSYETPSYREPVYEEPAYEEPAASYENEATYQAEPQETDPADATYEEPEPVASPVTAEEAYEAPAERYAPEEPEPLPVQPYDAADSQQVADTAWPEPEPQGAEPVRTAGFVQGAHPEADPFADDEDHIPQRSAERDYADETPQQKAADDWQEVDAAQPVTEPDLYGQPESFRPATQAAPAWPDAPSTAPLVGEPDAGPQQQDWYAPEVAASAVSAPDVHSRREEPQTDEAFWAPEADYREQPDQRQAPPQAASQRFDDSAAAELFSAHFSEEHHASAQARMPSVSDLPDFNSSPAAKPSQDPEDLLADFIQPRAQAPRSESIAKTEEHGPDNDPWNDLEEFIGQDRHGIATAGAAAAGAAAASSPAARVALNEDNPRSEADDNRELEELMAAPAARSYRVQPKRKRSIAPLILSVVGLLLLGGGGYAIWMNRDALTGVIGSVASDGSTTQQAPGTANTAVNEAQQAGQTQPPQQAATPGQPAATGEEAGPQKFTQRLLADGTEVDDGTGGPAATAQNQSVAQVSAAGEVSQAATPGQAGATSTGTPPVGSPEQPTNTVATAGDKIFLYEERIGQSSPTAVEGSVSWSLQKESGENGKTEPTVQGRISVPGRGLTALVTFKRNTDPSLPASHLVEFVFSLPPNFEGGSIDNVQRIAMKSSEQDRGDALVAVPAKITTDFHMIALNDFPDARARNLDLMKTRDWMDVPLIYGTGRRALLTLQKGEDGRKAFDEAIREWQAIAPPQQGQ</sequence>
<feature type="compositionally biased region" description="Low complexity" evidence="1">
    <location>
        <begin position="643"/>
        <end position="657"/>
    </location>
</feature>
<feature type="region of interest" description="Disordered" evidence="1">
    <location>
        <begin position="632"/>
        <end position="688"/>
    </location>
</feature>
<comment type="caution">
    <text evidence="3">The sequence shown here is derived from an EMBL/GenBank/DDBJ whole genome shotgun (WGS) entry which is preliminary data.</text>
</comment>
<reference evidence="4" key="1">
    <citation type="journal article" date="2019" name="Int. J. Syst. Evol. Microbiol.">
        <title>The Global Catalogue of Microorganisms (GCM) 10K type strain sequencing project: providing services to taxonomists for standard genome sequencing and annotation.</title>
        <authorList>
            <consortium name="The Broad Institute Genomics Platform"/>
            <consortium name="The Broad Institute Genome Sequencing Center for Infectious Disease"/>
            <person name="Wu L."/>
            <person name="Ma J."/>
        </authorList>
    </citation>
    <scope>NUCLEOTIDE SEQUENCE [LARGE SCALE GENOMIC DNA]</scope>
    <source>
        <strain evidence="4">CG52</strain>
    </source>
</reference>
<feature type="compositionally biased region" description="Low complexity" evidence="1">
    <location>
        <begin position="375"/>
        <end position="385"/>
    </location>
</feature>
<feature type="region of interest" description="Disordered" evidence="1">
    <location>
        <begin position="66"/>
        <end position="470"/>
    </location>
</feature>
<keyword evidence="2" id="KW-1133">Transmembrane helix</keyword>
<feature type="compositionally biased region" description="Polar residues" evidence="1">
    <location>
        <begin position="575"/>
        <end position="593"/>
    </location>
</feature>
<evidence type="ECO:0008006" key="5">
    <source>
        <dbReference type="Google" id="ProtNLM"/>
    </source>
</evidence>
<dbReference type="RefSeq" id="WP_377399910.1">
    <property type="nucleotide sequence ID" value="NZ_JBHUEQ010000016.1"/>
</dbReference>
<feature type="region of interest" description="Disordered" evidence="1">
    <location>
        <begin position="575"/>
        <end position="620"/>
    </location>
</feature>
<keyword evidence="2" id="KW-0472">Membrane</keyword>
<feature type="compositionally biased region" description="Low complexity" evidence="1">
    <location>
        <begin position="594"/>
        <end position="616"/>
    </location>
</feature>
<dbReference type="EMBL" id="JBHUEQ010000016">
    <property type="protein sequence ID" value="MFD1745701.1"/>
    <property type="molecule type" value="Genomic_DNA"/>
</dbReference>
<dbReference type="Proteomes" id="UP001597322">
    <property type="component" value="Unassembled WGS sequence"/>
</dbReference>
<feature type="compositionally biased region" description="Basic and acidic residues" evidence="1">
    <location>
        <begin position="452"/>
        <end position="462"/>
    </location>
</feature>
<keyword evidence="4" id="KW-1185">Reference proteome</keyword>
<name>A0ABW4M2T5_9HYPH</name>
<keyword evidence="2" id="KW-0812">Transmembrane</keyword>
<organism evidence="3 4">
    <name type="scientific">Rhizobium helianthi</name>
    <dbReference type="NCBI Taxonomy" id="1132695"/>
    <lineage>
        <taxon>Bacteria</taxon>
        <taxon>Pseudomonadati</taxon>
        <taxon>Pseudomonadota</taxon>
        <taxon>Alphaproteobacteria</taxon>
        <taxon>Hyphomicrobiales</taxon>
        <taxon>Rhizobiaceae</taxon>
        <taxon>Rhizobium/Agrobacterium group</taxon>
        <taxon>Rhizobium</taxon>
    </lineage>
</organism>
<evidence type="ECO:0000313" key="3">
    <source>
        <dbReference type="EMBL" id="MFD1745701.1"/>
    </source>
</evidence>
<evidence type="ECO:0000313" key="4">
    <source>
        <dbReference type="Proteomes" id="UP001597322"/>
    </source>
</evidence>
<feature type="compositionally biased region" description="Acidic residues" evidence="1">
    <location>
        <begin position="167"/>
        <end position="180"/>
    </location>
</feature>
<proteinExistence type="predicted"/>
<evidence type="ECO:0000256" key="1">
    <source>
        <dbReference type="SAM" id="MobiDB-lite"/>
    </source>
</evidence>
<gene>
    <name evidence="3" type="ORF">ACFSE1_09540</name>
</gene>
<protein>
    <recommendedName>
        <fullName evidence="5">Transmembrane protein</fullName>
    </recommendedName>
</protein>
<feature type="compositionally biased region" description="Low complexity" evidence="1">
    <location>
        <begin position="336"/>
        <end position="347"/>
    </location>
</feature>
<feature type="compositionally biased region" description="Low complexity" evidence="1">
    <location>
        <begin position="150"/>
        <end position="160"/>
    </location>
</feature>
<feature type="compositionally biased region" description="Polar residues" evidence="1">
    <location>
        <begin position="662"/>
        <end position="676"/>
    </location>
</feature>
<accession>A0ABW4M2T5</accession>
<feature type="transmembrane region" description="Helical" evidence="2">
    <location>
        <begin position="539"/>
        <end position="560"/>
    </location>
</feature>